<evidence type="ECO:0000313" key="3">
    <source>
        <dbReference type="Proteomes" id="UP000224634"/>
    </source>
</evidence>
<feature type="transmembrane region" description="Helical" evidence="1">
    <location>
        <begin position="14"/>
        <end position="35"/>
    </location>
</feature>
<feature type="transmembrane region" description="Helical" evidence="1">
    <location>
        <begin position="154"/>
        <end position="176"/>
    </location>
</feature>
<keyword evidence="3" id="KW-1185">Reference proteome</keyword>
<proteinExistence type="predicted"/>
<dbReference type="EMBL" id="PDNA01000092">
    <property type="protein sequence ID" value="PGH14548.1"/>
    <property type="molecule type" value="Genomic_DNA"/>
</dbReference>
<evidence type="ECO:0000256" key="1">
    <source>
        <dbReference type="SAM" id="Phobius"/>
    </source>
</evidence>
<comment type="caution">
    <text evidence="2">The sequence shown here is derived from an EMBL/GenBank/DDBJ whole genome shotgun (WGS) entry which is preliminary data.</text>
</comment>
<dbReference type="OrthoDB" id="5366688at2759"/>
<keyword evidence="1" id="KW-1133">Transmembrane helix</keyword>
<organism evidence="2 3">
    <name type="scientific">Polytolypa hystricis (strain UAMH7299)</name>
    <dbReference type="NCBI Taxonomy" id="1447883"/>
    <lineage>
        <taxon>Eukaryota</taxon>
        <taxon>Fungi</taxon>
        <taxon>Dikarya</taxon>
        <taxon>Ascomycota</taxon>
        <taxon>Pezizomycotina</taxon>
        <taxon>Eurotiomycetes</taxon>
        <taxon>Eurotiomycetidae</taxon>
        <taxon>Onygenales</taxon>
        <taxon>Onygenales incertae sedis</taxon>
        <taxon>Polytolypa</taxon>
    </lineage>
</organism>
<reference evidence="2 3" key="1">
    <citation type="submission" date="2017-10" db="EMBL/GenBank/DDBJ databases">
        <title>Comparative genomics in systemic dimorphic fungi from Ajellomycetaceae.</title>
        <authorList>
            <person name="Munoz J.F."/>
            <person name="Mcewen J.G."/>
            <person name="Clay O.K."/>
            <person name="Cuomo C.A."/>
        </authorList>
    </citation>
    <scope>NUCLEOTIDE SEQUENCE [LARGE SCALE GENOMIC DNA]</scope>
    <source>
        <strain evidence="2 3">UAMH7299</strain>
    </source>
</reference>
<evidence type="ECO:0000313" key="2">
    <source>
        <dbReference type="EMBL" id="PGH14548.1"/>
    </source>
</evidence>
<dbReference type="AlphaFoldDB" id="A0A2B7Y172"/>
<keyword evidence="1" id="KW-0812">Transmembrane</keyword>
<accession>A0A2B7Y172</accession>
<feature type="transmembrane region" description="Helical" evidence="1">
    <location>
        <begin position="76"/>
        <end position="97"/>
    </location>
</feature>
<sequence>MSSSHGALGMTFKVVRLLQAACLIAIIGMTGNFIAQMVDNNVTPPEVIVGTISVMCIAVLYCAITFILFLDGVLPFLVITGLDTLHLVAVIVVAVVVGKPLSYLNCNKLGKGVDESSYIITTALVSNLDKNSGNFIYQTWATASKANCLEMKSIWGLSIALCILFAFSGICSACMWRQSKAKAPKDIEG</sequence>
<name>A0A2B7Y172_POLH7</name>
<keyword evidence="1" id="KW-0472">Membrane</keyword>
<feature type="transmembrane region" description="Helical" evidence="1">
    <location>
        <begin position="47"/>
        <end position="69"/>
    </location>
</feature>
<protein>
    <recommendedName>
        <fullName evidence="4">MARVEL domain-containing protein</fullName>
    </recommendedName>
</protein>
<dbReference type="Proteomes" id="UP000224634">
    <property type="component" value="Unassembled WGS sequence"/>
</dbReference>
<gene>
    <name evidence="2" type="ORF">AJ80_05868</name>
</gene>
<evidence type="ECO:0008006" key="4">
    <source>
        <dbReference type="Google" id="ProtNLM"/>
    </source>
</evidence>